<sequence length="376" mass="39787">MARAVVIGGGVGGLAAGVALRRKGWEVTVLERAQAIEPVGSGLAIAANALKALDVLGLGDDIRKLATADGPMALRRSDGRSLVQTTEEQADAEYGDSVVVLLRAALLEVLAGALGGDRLSLGTTVTGVDAERGVVRTDAGDLDADLVVAADGIHSATRRALFPGHPGPAYSGVTAWRALIPRGGLSVPRSESWGRGTVFGIHQLAGDVVYVYATDVLPAGTVLQDEREELLRRFGDWHDPIPALLQAADPARIIRGDIYSFAEPLPAYHRDRVALVGDAAHAMAPNLGQGACQAIEDAVVLAHHADGDLAAYTAARLERTMKVVQRSMTLCRLSKLRNPLAVWLRDAGIATAARVRPDLMLRSMDEVLRWRPPVEA</sequence>
<evidence type="ECO:0000313" key="5">
    <source>
        <dbReference type="Proteomes" id="UP000295302"/>
    </source>
</evidence>
<dbReference type="OrthoDB" id="9782160at2"/>
<keyword evidence="2 4" id="KW-0503">Monooxygenase</keyword>
<dbReference type="Pfam" id="PF01494">
    <property type="entry name" value="FAD_binding_3"/>
    <property type="match status" value="2"/>
</dbReference>
<keyword evidence="1" id="KW-0560">Oxidoreductase</keyword>
<dbReference type="SUPFAM" id="SSF51905">
    <property type="entry name" value="FAD/NAD(P)-binding domain"/>
    <property type="match status" value="1"/>
</dbReference>
<dbReference type="PANTHER" id="PTHR13789">
    <property type="entry name" value="MONOOXYGENASE"/>
    <property type="match status" value="1"/>
</dbReference>
<dbReference type="PRINTS" id="PR00420">
    <property type="entry name" value="RNGMNOXGNASE"/>
</dbReference>
<name>A0A4R4YSH8_9ACTN</name>
<dbReference type="PANTHER" id="PTHR13789:SF309">
    <property type="entry name" value="PUTATIVE (AFU_ORTHOLOGUE AFUA_6G14510)-RELATED"/>
    <property type="match status" value="1"/>
</dbReference>
<dbReference type="InterPro" id="IPR002938">
    <property type="entry name" value="FAD-bd"/>
</dbReference>
<dbReference type="GO" id="GO:0004497">
    <property type="term" value="F:monooxygenase activity"/>
    <property type="evidence" value="ECO:0007669"/>
    <property type="project" value="UniProtKB-KW"/>
</dbReference>
<evidence type="ECO:0000256" key="2">
    <source>
        <dbReference type="ARBA" id="ARBA00023033"/>
    </source>
</evidence>
<dbReference type="AlphaFoldDB" id="A0A4R4YSH8"/>
<feature type="domain" description="FAD-binding" evidence="3">
    <location>
        <begin position="4"/>
        <end position="161"/>
    </location>
</feature>
<accession>A0A4R4YSH8</accession>
<proteinExistence type="predicted"/>
<organism evidence="4 5">
    <name type="scientific">Nonomuraea terrae</name>
    <dbReference type="NCBI Taxonomy" id="2530383"/>
    <lineage>
        <taxon>Bacteria</taxon>
        <taxon>Bacillati</taxon>
        <taxon>Actinomycetota</taxon>
        <taxon>Actinomycetes</taxon>
        <taxon>Streptosporangiales</taxon>
        <taxon>Streptosporangiaceae</taxon>
        <taxon>Nonomuraea</taxon>
    </lineage>
</organism>
<reference evidence="4 5" key="1">
    <citation type="submission" date="2019-03" db="EMBL/GenBank/DDBJ databases">
        <title>Draft genome sequences of novel Actinobacteria.</title>
        <authorList>
            <person name="Sahin N."/>
            <person name="Ay H."/>
            <person name="Saygin H."/>
        </authorList>
    </citation>
    <scope>NUCLEOTIDE SEQUENCE [LARGE SCALE GENOMIC DNA]</scope>
    <source>
        <strain evidence="4 5">CH32</strain>
    </source>
</reference>
<dbReference type="EMBL" id="SMKQ01000039">
    <property type="protein sequence ID" value="TDD48248.1"/>
    <property type="molecule type" value="Genomic_DNA"/>
</dbReference>
<evidence type="ECO:0000256" key="1">
    <source>
        <dbReference type="ARBA" id="ARBA00023002"/>
    </source>
</evidence>
<comment type="caution">
    <text evidence="4">The sequence shown here is derived from an EMBL/GenBank/DDBJ whole genome shotgun (WGS) entry which is preliminary data.</text>
</comment>
<evidence type="ECO:0000313" key="4">
    <source>
        <dbReference type="EMBL" id="TDD48248.1"/>
    </source>
</evidence>
<dbReference type="Gene3D" id="3.50.50.60">
    <property type="entry name" value="FAD/NAD(P)-binding domain"/>
    <property type="match status" value="1"/>
</dbReference>
<gene>
    <name evidence="4" type="ORF">E1286_15855</name>
</gene>
<dbReference type="RefSeq" id="WP_132613160.1">
    <property type="nucleotide sequence ID" value="NZ_SMKQ01000039.1"/>
</dbReference>
<protein>
    <submittedName>
        <fullName evidence="4">Monooxygenase</fullName>
    </submittedName>
</protein>
<keyword evidence="5" id="KW-1185">Reference proteome</keyword>
<evidence type="ECO:0000259" key="3">
    <source>
        <dbReference type="Pfam" id="PF01494"/>
    </source>
</evidence>
<dbReference type="GO" id="GO:0071949">
    <property type="term" value="F:FAD binding"/>
    <property type="evidence" value="ECO:0007669"/>
    <property type="project" value="InterPro"/>
</dbReference>
<feature type="domain" description="FAD-binding" evidence="3">
    <location>
        <begin position="267"/>
        <end position="326"/>
    </location>
</feature>
<dbReference type="InterPro" id="IPR050493">
    <property type="entry name" value="FAD-dep_Monooxygenase_BioMet"/>
</dbReference>
<dbReference type="InterPro" id="IPR036188">
    <property type="entry name" value="FAD/NAD-bd_sf"/>
</dbReference>
<dbReference type="Proteomes" id="UP000295302">
    <property type="component" value="Unassembled WGS sequence"/>
</dbReference>